<reference evidence="1" key="1">
    <citation type="submission" date="2021-02" db="EMBL/GenBank/DDBJ databases">
        <authorList>
            <person name="Bekaert M."/>
        </authorList>
    </citation>
    <scope>NUCLEOTIDE SEQUENCE</scope>
    <source>
        <strain evidence="1">IoA-00</strain>
    </source>
</reference>
<name>A0A7R8CHR8_LEPSM</name>
<dbReference type="AlphaFoldDB" id="A0A7R8CHR8"/>
<organism evidence="1 2">
    <name type="scientific">Lepeophtheirus salmonis</name>
    <name type="common">Salmon louse</name>
    <name type="synonym">Caligus salmonis</name>
    <dbReference type="NCBI Taxonomy" id="72036"/>
    <lineage>
        <taxon>Eukaryota</taxon>
        <taxon>Metazoa</taxon>
        <taxon>Ecdysozoa</taxon>
        <taxon>Arthropoda</taxon>
        <taxon>Crustacea</taxon>
        <taxon>Multicrustacea</taxon>
        <taxon>Hexanauplia</taxon>
        <taxon>Copepoda</taxon>
        <taxon>Siphonostomatoida</taxon>
        <taxon>Caligidae</taxon>
        <taxon>Lepeophtheirus</taxon>
    </lineage>
</organism>
<sequence length="110" mass="12336">MLSLVKSSGPTTSEITGLHEDKMDSRTRILFLLLLTLLIDISSTKNIIVCKENSNCSNEESCVIFIEGHGICSKGSRTMDGVFNVMELLIKNKPMVDECFFTERLRVSYV</sequence>
<evidence type="ECO:0000313" key="2">
    <source>
        <dbReference type="Proteomes" id="UP000675881"/>
    </source>
</evidence>
<proteinExistence type="predicted"/>
<keyword evidence="2" id="KW-1185">Reference proteome</keyword>
<protein>
    <submittedName>
        <fullName evidence="1">(salmon louse) hypothetical protein</fullName>
    </submittedName>
</protein>
<gene>
    <name evidence="1" type="ORF">LSAA_4368</name>
</gene>
<accession>A0A7R8CHR8</accession>
<dbReference type="Proteomes" id="UP000675881">
    <property type="component" value="Chromosome 13"/>
</dbReference>
<evidence type="ECO:0000313" key="1">
    <source>
        <dbReference type="EMBL" id="CAF2826451.1"/>
    </source>
</evidence>
<dbReference type="EMBL" id="HG994592">
    <property type="protein sequence ID" value="CAF2826451.1"/>
    <property type="molecule type" value="Genomic_DNA"/>
</dbReference>